<accession>A0A0W0SRU8</accession>
<dbReference type="AlphaFoldDB" id="A0A0W0SRU8"/>
<evidence type="ECO:0000259" key="2">
    <source>
        <dbReference type="PROSITE" id="PS50887"/>
    </source>
</evidence>
<comment type="caution">
    <text evidence="3">The sequence shown here is derived from an EMBL/GenBank/DDBJ whole genome shotgun (WGS) entry which is preliminary data.</text>
</comment>
<dbReference type="Proteomes" id="UP000054736">
    <property type="component" value="Unassembled WGS sequence"/>
</dbReference>
<dbReference type="SUPFAM" id="SSF55073">
    <property type="entry name" value="Nucleotide cyclase"/>
    <property type="match status" value="1"/>
</dbReference>
<dbReference type="InterPro" id="IPR029787">
    <property type="entry name" value="Nucleotide_cyclase"/>
</dbReference>
<reference evidence="3 4" key="1">
    <citation type="submission" date="2015-11" db="EMBL/GenBank/DDBJ databases">
        <title>Genomic analysis of 38 Legionella species identifies large and diverse effector repertoires.</title>
        <authorList>
            <person name="Burstein D."/>
            <person name="Amaro F."/>
            <person name="Zusman T."/>
            <person name="Lifshitz Z."/>
            <person name="Cohen O."/>
            <person name="Gilbert J.A."/>
            <person name="Pupko T."/>
            <person name="Shuman H.A."/>
            <person name="Segal G."/>
        </authorList>
    </citation>
    <scope>NUCLEOTIDE SEQUENCE [LARGE SCALE GENOMIC DNA]</scope>
    <source>
        <strain evidence="3 4">ATCC 700990</strain>
    </source>
</reference>
<dbReference type="NCBIfam" id="TIGR00254">
    <property type="entry name" value="GGDEF"/>
    <property type="match status" value="1"/>
</dbReference>
<dbReference type="Pfam" id="PF00990">
    <property type="entry name" value="GGDEF"/>
    <property type="match status" value="1"/>
</dbReference>
<protein>
    <submittedName>
        <fullName evidence="3">GGDEF/EAL domain-containing sensory box protein</fullName>
    </submittedName>
</protein>
<dbReference type="EMBL" id="LNXY01000027">
    <property type="protein sequence ID" value="KTC85929.1"/>
    <property type="molecule type" value="Genomic_DNA"/>
</dbReference>
<evidence type="ECO:0000313" key="3">
    <source>
        <dbReference type="EMBL" id="KTC85929.1"/>
    </source>
</evidence>
<dbReference type="InterPro" id="IPR043128">
    <property type="entry name" value="Rev_trsase/Diguanyl_cyclase"/>
</dbReference>
<dbReference type="PANTHER" id="PTHR46663:SF2">
    <property type="entry name" value="GGDEF DOMAIN-CONTAINING PROTEIN"/>
    <property type="match status" value="1"/>
</dbReference>
<dbReference type="PATRIC" id="fig|1212489.4.peg.2379"/>
<sequence length="373" mass="43237">MQGQNSIFKYKSNSDLIEAHRRQYYIIQYITVEFFIICALGLYIYISLKLWYLVALIGTATLLGLGNLYLLIRSKNTLFCGHVITLIIFLTVLIANYLVRGIGATFSVWFYIIPVLSVALVGRSGLYVYSILVFLIIVGCRIVSIPPYYSIPDTYLSVIEWVNHLFAFVIIATTLDSLMRESKRYEQLLYNRNYSLQLEKDKYHYLACFDELTDLPNRQYFKFNLEAIVASLSHQHCVTIFFMDLDNLKHINDHWGHDAGDYLLAETARRLRGCFREADFIARLGGDEFTAIVVHSRGEKISEVITKRIKHAFKQVFKFKNKDFYSSISIGLATYPDDTQSIEELMMLADRAMYLAKMQRDEINSMRPRKIKG</sequence>
<name>A0A0W0SRU8_9GAMM</name>
<feature type="transmembrane region" description="Helical" evidence="1">
    <location>
        <begin position="126"/>
        <end position="149"/>
    </location>
</feature>
<feature type="transmembrane region" description="Helical" evidence="1">
    <location>
        <begin position="79"/>
        <end position="98"/>
    </location>
</feature>
<organism evidence="3 4">
    <name type="scientific">Legionella drozanskii LLAP-1</name>
    <dbReference type="NCBI Taxonomy" id="1212489"/>
    <lineage>
        <taxon>Bacteria</taxon>
        <taxon>Pseudomonadati</taxon>
        <taxon>Pseudomonadota</taxon>
        <taxon>Gammaproteobacteria</taxon>
        <taxon>Legionellales</taxon>
        <taxon>Legionellaceae</taxon>
        <taxon>Legionella</taxon>
    </lineage>
</organism>
<proteinExistence type="predicted"/>
<feature type="transmembrane region" description="Helical" evidence="1">
    <location>
        <begin position="26"/>
        <end position="46"/>
    </location>
</feature>
<dbReference type="RefSeq" id="WP_065235931.1">
    <property type="nucleotide sequence ID" value="NZ_CAAAIU010000001.1"/>
</dbReference>
<feature type="transmembrane region" description="Helical" evidence="1">
    <location>
        <begin position="161"/>
        <end position="179"/>
    </location>
</feature>
<gene>
    <name evidence="3" type="ORF">Ldro_2254</name>
</gene>
<feature type="transmembrane region" description="Helical" evidence="1">
    <location>
        <begin position="104"/>
        <end position="121"/>
    </location>
</feature>
<feature type="transmembrane region" description="Helical" evidence="1">
    <location>
        <begin position="52"/>
        <end position="72"/>
    </location>
</feature>
<keyword evidence="1" id="KW-0472">Membrane</keyword>
<keyword evidence="4" id="KW-1185">Reference proteome</keyword>
<dbReference type="InterPro" id="IPR000160">
    <property type="entry name" value="GGDEF_dom"/>
</dbReference>
<evidence type="ECO:0000256" key="1">
    <source>
        <dbReference type="SAM" id="Phobius"/>
    </source>
</evidence>
<keyword evidence="1" id="KW-0812">Transmembrane</keyword>
<dbReference type="STRING" id="1212489.Ldro_2254"/>
<dbReference type="CDD" id="cd01949">
    <property type="entry name" value="GGDEF"/>
    <property type="match status" value="1"/>
</dbReference>
<dbReference type="Gene3D" id="3.30.70.270">
    <property type="match status" value="1"/>
</dbReference>
<dbReference type="PROSITE" id="PS50887">
    <property type="entry name" value="GGDEF"/>
    <property type="match status" value="1"/>
</dbReference>
<dbReference type="SMART" id="SM00267">
    <property type="entry name" value="GGDEF"/>
    <property type="match status" value="1"/>
</dbReference>
<evidence type="ECO:0000313" key="4">
    <source>
        <dbReference type="Proteomes" id="UP000054736"/>
    </source>
</evidence>
<keyword evidence="1" id="KW-1133">Transmembrane helix</keyword>
<feature type="domain" description="GGDEF" evidence="2">
    <location>
        <begin position="236"/>
        <end position="368"/>
    </location>
</feature>
<dbReference type="PANTHER" id="PTHR46663">
    <property type="entry name" value="DIGUANYLATE CYCLASE DGCT-RELATED"/>
    <property type="match status" value="1"/>
</dbReference>
<dbReference type="InterPro" id="IPR052163">
    <property type="entry name" value="DGC-Regulatory_Protein"/>
</dbReference>